<dbReference type="InterPro" id="IPR002346">
    <property type="entry name" value="Mopterin_DH_FAD-bd"/>
</dbReference>
<keyword evidence="10" id="KW-0560">Oxidoreductase</keyword>
<evidence type="ECO:0000259" key="15">
    <source>
        <dbReference type="PROSITE" id="PS51387"/>
    </source>
</evidence>
<protein>
    <submittedName>
        <fullName evidence="16">Putative xanthine dehydrogenase/oxidase-like isoform X1</fullName>
    </submittedName>
</protein>
<dbReference type="EMBL" id="QCYY01002031">
    <property type="protein sequence ID" value="ROT73357.1"/>
    <property type="molecule type" value="Genomic_DNA"/>
</dbReference>
<evidence type="ECO:0000256" key="9">
    <source>
        <dbReference type="ARBA" id="ARBA00022827"/>
    </source>
</evidence>
<evidence type="ECO:0000256" key="10">
    <source>
        <dbReference type="ARBA" id="ARBA00023002"/>
    </source>
</evidence>
<comment type="similarity">
    <text evidence="4">Belongs to the xanthine dehydrogenase family.</text>
</comment>
<evidence type="ECO:0000313" key="16">
    <source>
        <dbReference type="EMBL" id="ROT73357.1"/>
    </source>
</evidence>
<dbReference type="Pfam" id="PF00941">
    <property type="entry name" value="FAD_binding_5"/>
    <property type="match status" value="1"/>
</dbReference>
<dbReference type="InterPro" id="IPR016166">
    <property type="entry name" value="FAD-bd_PCMH"/>
</dbReference>
<dbReference type="Gene3D" id="3.30.365.10">
    <property type="entry name" value="Aldehyde oxidase/xanthine dehydrogenase, molybdopterin binding domain"/>
    <property type="match status" value="2"/>
</dbReference>
<dbReference type="SUPFAM" id="SSF56003">
    <property type="entry name" value="Molybdenum cofactor-binding domain"/>
    <property type="match status" value="1"/>
</dbReference>
<evidence type="ECO:0000256" key="8">
    <source>
        <dbReference type="ARBA" id="ARBA00022723"/>
    </source>
</evidence>
<reference evidence="16 17" key="1">
    <citation type="submission" date="2018-04" db="EMBL/GenBank/DDBJ databases">
        <authorList>
            <person name="Zhang X."/>
            <person name="Yuan J."/>
            <person name="Li F."/>
            <person name="Xiang J."/>
        </authorList>
    </citation>
    <scope>NUCLEOTIDE SEQUENCE [LARGE SCALE GENOMIC DNA]</scope>
    <source>
        <tissue evidence="16">Muscle</tissue>
    </source>
</reference>
<keyword evidence="13" id="KW-0576">Peroxisome</keyword>
<dbReference type="Gene3D" id="3.90.1170.50">
    <property type="entry name" value="Aldehyde oxidase/xanthine dehydrogenase, a/b hammerhead"/>
    <property type="match status" value="1"/>
</dbReference>
<organism evidence="16 17">
    <name type="scientific">Penaeus vannamei</name>
    <name type="common">Whiteleg shrimp</name>
    <name type="synonym">Litopenaeus vannamei</name>
    <dbReference type="NCBI Taxonomy" id="6689"/>
    <lineage>
        <taxon>Eukaryota</taxon>
        <taxon>Metazoa</taxon>
        <taxon>Ecdysozoa</taxon>
        <taxon>Arthropoda</taxon>
        <taxon>Crustacea</taxon>
        <taxon>Multicrustacea</taxon>
        <taxon>Malacostraca</taxon>
        <taxon>Eumalacostraca</taxon>
        <taxon>Eucarida</taxon>
        <taxon>Decapoda</taxon>
        <taxon>Dendrobranchiata</taxon>
        <taxon>Penaeoidea</taxon>
        <taxon>Penaeidae</taxon>
        <taxon>Penaeus</taxon>
    </lineage>
</organism>
<dbReference type="AlphaFoldDB" id="A0A423TAA8"/>
<dbReference type="FunFam" id="3.30.43.10:FF:000001">
    <property type="entry name" value="Xanthine dehydrogenase/oxidase"/>
    <property type="match status" value="1"/>
</dbReference>
<dbReference type="PROSITE" id="PS51387">
    <property type="entry name" value="FAD_PCMH"/>
    <property type="match status" value="1"/>
</dbReference>
<dbReference type="PANTHER" id="PTHR45444">
    <property type="entry name" value="XANTHINE DEHYDROGENASE"/>
    <property type="match status" value="1"/>
</dbReference>
<comment type="cofactor">
    <cofactor evidence="14">
        <name>[2Fe-2S] cluster</name>
        <dbReference type="ChEBI" id="CHEBI:190135"/>
    </cofactor>
</comment>
<evidence type="ECO:0000256" key="12">
    <source>
        <dbReference type="ARBA" id="ARBA00023014"/>
    </source>
</evidence>
<comment type="caution">
    <text evidence="16">The sequence shown here is derived from an EMBL/GenBank/DDBJ whole genome shotgun (WGS) entry which is preliminary data.</text>
</comment>
<keyword evidence="7" id="KW-0001">2Fe-2S</keyword>
<dbReference type="Gene3D" id="3.30.390.50">
    <property type="entry name" value="CO dehydrogenase flavoprotein, C-terminal domain"/>
    <property type="match status" value="2"/>
</dbReference>
<dbReference type="InterPro" id="IPR000674">
    <property type="entry name" value="Ald_Oxase/Xan_DH_a/b"/>
</dbReference>
<dbReference type="GO" id="GO:0051537">
    <property type="term" value="F:2 iron, 2 sulfur cluster binding"/>
    <property type="evidence" value="ECO:0007669"/>
    <property type="project" value="UniProtKB-KW"/>
</dbReference>
<evidence type="ECO:0000256" key="4">
    <source>
        <dbReference type="ARBA" id="ARBA00006849"/>
    </source>
</evidence>
<keyword evidence="6" id="KW-0285">Flavoprotein</keyword>
<name>A0A423TAA8_PENVA</name>
<evidence type="ECO:0000256" key="6">
    <source>
        <dbReference type="ARBA" id="ARBA00022630"/>
    </source>
</evidence>
<keyword evidence="17" id="KW-1185">Reference proteome</keyword>
<keyword evidence="8" id="KW-0479">Metal-binding</keyword>
<dbReference type="OrthoDB" id="8300278at2759"/>
<feature type="domain" description="FAD-binding PCMH-type" evidence="15">
    <location>
        <begin position="61"/>
        <end position="247"/>
    </location>
</feature>
<comment type="cofactor">
    <cofactor evidence="1">
        <name>Mo-molybdopterin</name>
        <dbReference type="ChEBI" id="CHEBI:71302"/>
    </cofactor>
</comment>
<dbReference type="SUPFAM" id="SSF55447">
    <property type="entry name" value="CO dehydrogenase flavoprotein C-terminal domain-like"/>
    <property type="match status" value="1"/>
</dbReference>
<dbReference type="Gene3D" id="3.30.465.10">
    <property type="match status" value="1"/>
</dbReference>
<dbReference type="FunFam" id="3.90.1170.50:FF:000001">
    <property type="entry name" value="Aldehyde oxidase 1"/>
    <property type="match status" value="1"/>
</dbReference>
<evidence type="ECO:0000256" key="2">
    <source>
        <dbReference type="ARBA" id="ARBA00001974"/>
    </source>
</evidence>
<evidence type="ECO:0000313" key="17">
    <source>
        <dbReference type="Proteomes" id="UP000283509"/>
    </source>
</evidence>
<comment type="cofactor">
    <cofactor evidence="2">
        <name>FAD</name>
        <dbReference type="ChEBI" id="CHEBI:57692"/>
    </cofactor>
</comment>
<dbReference type="GO" id="GO:0005506">
    <property type="term" value="F:iron ion binding"/>
    <property type="evidence" value="ECO:0007669"/>
    <property type="project" value="InterPro"/>
</dbReference>
<dbReference type="SMART" id="SM01008">
    <property type="entry name" value="Ald_Xan_dh_C"/>
    <property type="match status" value="1"/>
</dbReference>
<evidence type="ECO:0000256" key="7">
    <source>
        <dbReference type="ARBA" id="ARBA00022714"/>
    </source>
</evidence>
<keyword evidence="11" id="KW-0408">Iron</keyword>
<dbReference type="InterPro" id="IPR036683">
    <property type="entry name" value="CO_DH_flav_C_dom_sf"/>
</dbReference>
<dbReference type="SMART" id="SM01092">
    <property type="entry name" value="CO_deh_flav_C"/>
    <property type="match status" value="1"/>
</dbReference>
<dbReference type="InterPro" id="IPR005107">
    <property type="entry name" value="CO_DH_flav_C"/>
</dbReference>
<dbReference type="SUPFAM" id="SSF54665">
    <property type="entry name" value="CO dehydrogenase molybdoprotein N-domain-like"/>
    <property type="match status" value="1"/>
</dbReference>
<dbReference type="Gene3D" id="3.30.43.10">
    <property type="entry name" value="Uridine Diphospho-n-acetylenolpyruvylglucosamine Reductase, domain 2"/>
    <property type="match status" value="1"/>
</dbReference>
<evidence type="ECO:0000256" key="14">
    <source>
        <dbReference type="ARBA" id="ARBA00034078"/>
    </source>
</evidence>
<keyword evidence="5" id="KW-0500">Molybdenum</keyword>
<dbReference type="Pfam" id="PF03450">
    <property type="entry name" value="CO_deh_flav_C"/>
    <property type="match status" value="1"/>
</dbReference>
<dbReference type="InterPro" id="IPR036318">
    <property type="entry name" value="FAD-bd_PCMH-like_sf"/>
</dbReference>
<dbReference type="GO" id="GO:0016491">
    <property type="term" value="F:oxidoreductase activity"/>
    <property type="evidence" value="ECO:0007669"/>
    <property type="project" value="UniProtKB-KW"/>
</dbReference>
<evidence type="ECO:0000256" key="3">
    <source>
        <dbReference type="ARBA" id="ARBA00004275"/>
    </source>
</evidence>
<dbReference type="Proteomes" id="UP000283509">
    <property type="component" value="Unassembled WGS sequence"/>
</dbReference>
<dbReference type="InterPro" id="IPR016169">
    <property type="entry name" value="FAD-bd_PCMH_sub2"/>
</dbReference>
<dbReference type="STRING" id="6689.A0A423TAA8"/>
<comment type="subcellular location">
    <subcellularLocation>
        <location evidence="3">Peroxisome</location>
    </subcellularLocation>
</comment>
<evidence type="ECO:0000256" key="5">
    <source>
        <dbReference type="ARBA" id="ARBA00022505"/>
    </source>
</evidence>
<dbReference type="InterPro" id="IPR016208">
    <property type="entry name" value="Ald_Oxase/xanthine_DH-like"/>
</dbReference>
<dbReference type="GO" id="GO:0071949">
    <property type="term" value="F:FAD binding"/>
    <property type="evidence" value="ECO:0007669"/>
    <property type="project" value="InterPro"/>
</dbReference>
<proteinExistence type="inferred from homology"/>
<dbReference type="FunFam" id="3.30.465.10:FF:000004">
    <property type="entry name" value="Xanthine dehydrogenase/oxidase"/>
    <property type="match status" value="1"/>
</dbReference>
<evidence type="ECO:0000256" key="1">
    <source>
        <dbReference type="ARBA" id="ARBA00001924"/>
    </source>
</evidence>
<gene>
    <name evidence="16" type="ORF">C7M84_008194</name>
</gene>
<reference evidence="16 17" key="2">
    <citation type="submission" date="2019-01" db="EMBL/GenBank/DDBJ databases">
        <title>The decoding of complex shrimp genome reveals the adaptation for benthos swimmer, frequently molting mechanism and breeding impact on genome.</title>
        <authorList>
            <person name="Sun Y."/>
            <person name="Gao Y."/>
            <person name="Yu Y."/>
        </authorList>
    </citation>
    <scope>NUCLEOTIDE SEQUENCE [LARGE SCALE GENOMIC DNA]</scope>
    <source>
        <tissue evidence="16">Muscle</tissue>
    </source>
</reference>
<dbReference type="InterPro" id="IPR037165">
    <property type="entry name" value="AldOxase/xan_DH_Mopterin-bd_sf"/>
</dbReference>
<dbReference type="FunFam" id="3.30.365.10:FF:000003">
    <property type="entry name" value="Aldehyde oxidase 1"/>
    <property type="match status" value="1"/>
</dbReference>
<keyword evidence="9" id="KW-0274">FAD</keyword>
<dbReference type="PANTHER" id="PTHR45444:SF3">
    <property type="entry name" value="XANTHINE DEHYDROGENASE"/>
    <property type="match status" value="1"/>
</dbReference>
<dbReference type="InterPro" id="IPR016167">
    <property type="entry name" value="FAD-bd_PCMH_sub1"/>
</dbReference>
<keyword evidence="12" id="KW-0411">Iron-sulfur</keyword>
<dbReference type="InterPro" id="IPR008274">
    <property type="entry name" value="AldOxase/xan_DH_MoCoBD1"/>
</dbReference>
<dbReference type="GO" id="GO:0005777">
    <property type="term" value="C:peroxisome"/>
    <property type="evidence" value="ECO:0007669"/>
    <property type="project" value="UniProtKB-SubCell"/>
</dbReference>
<dbReference type="Pfam" id="PF01315">
    <property type="entry name" value="Ald_Xan_dh_C"/>
    <property type="match status" value="1"/>
</dbReference>
<dbReference type="SUPFAM" id="SSF56176">
    <property type="entry name" value="FAD-binding/transporter-associated domain-like"/>
    <property type="match status" value="1"/>
</dbReference>
<dbReference type="FunFam" id="3.30.365.10:FF:000001">
    <property type="entry name" value="Xanthine dehydrogenase oxidase"/>
    <property type="match status" value="1"/>
</dbReference>
<dbReference type="InterPro" id="IPR036856">
    <property type="entry name" value="Ald_Oxase/Xan_DH_a/b_sf"/>
</dbReference>
<evidence type="ECO:0000256" key="13">
    <source>
        <dbReference type="ARBA" id="ARBA00023140"/>
    </source>
</evidence>
<accession>A0A423TAA8</accession>
<sequence>MNDHMNGETNGDVNNVNGVTDDISHVLYDTKEFQPYDPTQEIIFPPELKLHPEWQTQNLVFRGPRVSYLRPSSLSELLCLKAEHPGARIVVGNTEVGIEVKFKNQTYPVLINPTNVAELTKVALTKGGVAFGASVTLSAVEETLRRQVNALPEYRTRIFSAILEMLRWFGGKQIRNAAAIGGNIMTSSPISDLNPLLAAAGARLTVRSAENGEREILMDQHFFTGYRRNSVRPEEVLVTVLIPFSQKSEYFLGFKQSRRREDDIAIVNAGLRVSSCGRHDRGGGGRWRSEDGPTTNLEGRCWDSSLLETGTSRLLQKLPLAPSAPGGMVEYRRTLALSFFFKFYLSVRGRLSEQFPSLVAALTEEEKEATKEHRHVTPKSTQLFQTVSYLIWGVGPLGQSPQDPIGRPLTHASALQQATGEALYVDDLPRYQNELYGALVLSSRAHARILSIDASHARGMEGVERVFFAEDLEAERNKTGCILTDEEIFVSDTVTCVGQVVGLVVAKDQATAQRAAKLDAIREKSWWGPWTIDQGDVEQGLKSSPHVLEGEMHVGGQEHFYLETNAHLAVPRGEDGGMDVFSSTQNPTLTQQLVARALGVACNRVTCRVKRMGGGFGGKETRNNSVTLPICVAASVLNRPVRIMLDRDEDMQITGTRHPFLGRWKVGVTKDGFFTALDMEFYANAGCSANQSLDVVQKAMLSMDNVYRCKNRRVTGYACRTHLPSNTAFRGFGGPQGMLFTEDMVARAADFLGMDHDEIRRKNMIDSGDVTHFDQPLDRCTIRRCWDDVIAQSTYHARREAVERFNK</sequence>
<dbReference type="Pfam" id="PF02738">
    <property type="entry name" value="MoCoBD_1"/>
    <property type="match status" value="1"/>
</dbReference>
<evidence type="ECO:0000256" key="11">
    <source>
        <dbReference type="ARBA" id="ARBA00023004"/>
    </source>
</evidence>